<feature type="region of interest" description="Disordered" evidence="4">
    <location>
        <begin position="280"/>
        <end position="315"/>
    </location>
</feature>
<dbReference type="InterPro" id="IPR035991">
    <property type="entry name" value="Casein_kinase_II_beta-like"/>
</dbReference>
<dbReference type="Gene3D" id="1.10.1820.10">
    <property type="entry name" value="protein kinase ck2 holoenzyme, chain C, domain 1"/>
    <property type="match status" value="1"/>
</dbReference>
<gene>
    <name evidence="5" type="ORF">BCR42DRAFT_401364</name>
</gene>
<organism evidence="5 6">
    <name type="scientific">Absidia repens</name>
    <dbReference type="NCBI Taxonomy" id="90262"/>
    <lineage>
        <taxon>Eukaryota</taxon>
        <taxon>Fungi</taxon>
        <taxon>Fungi incertae sedis</taxon>
        <taxon>Mucoromycota</taxon>
        <taxon>Mucoromycotina</taxon>
        <taxon>Mucoromycetes</taxon>
        <taxon>Mucorales</taxon>
        <taxon>Cunninghamellaceae</taxon>
        <taxon>Absidia</taxon>
    </lineage>
</organism>
<dbReference type="AlphaFoldDB" id="A0A1X2J2C9"/>
<comment type="caution">
    <text evidence="5">The sequence shown here is derived from an EMBL/GenBank/DDBJ whole genome shotgun (WGS) entry which is preliminary data.</text>
</comment>
<keyword evidence="5" id="KW-0808">Transferase</keyword>
<dbReference type="SUPFAM" id="SSF57798">
    <property type="entry name" value="Casein kinase II beta subunit"/>
    <property type="match status" value="2"/>
</dbReference>
<dbReference type="InterPro" id="IPR016149">
    <property type="entry name" value="Casein_kin_II_reg-sub_N"/>
</dbReference>
<dbReference type="PANTHER" id="PTHR11740">
    <property type="entry name" value="CASEIN KINASE II SUBUNIT BETA"/>
    <property type="match status" value="1"/>
</dbReference>
<dbReference type="GO" id="GO:0019887">
    <property type="term" value="F:protein kinase regulator activity"/>
    <property type="evidence" value="ECO:0007669"/>
    <property type="project" value="InterPro"/>
</dbReference>
<evidence type="ECO:0000313" key="6">
    <source>
        <dbReference type="Proteomes" id="UP000193560"/>
    </source>
</evidence>
<name>A0A1X2J2C9_9FUNG</name>
<dbReference type="FunFam" id="2.20.25.20:FF:000001">
    <property type="entry name" value="Casein kinase II subunit beta"/>
    <property type="match status" value="1"/>
</dbReference>
<comment type="subunit">
    <text evidence="3">Tetramer of two alpha and two beta subunits.</text>
</comment>
<dbReference type="GO" id="GO:0005956">
    <property type="term" value="C:protein kinase CK2 complex"/>
    <property type="evidence" value="ECO:0007669"/>
    <property type="project" value="UniProtKB-UniRule"/>
</dbReference>
<dbReference type="InterPro" id="IPR000704">
    <property type="entry name" value="Casein_kinase_II_reg-sub"/>
</dbReference>
<dbReference type="Proteomes" id="UP000193560">
    <property type="component" value="Unassembled WGS sequence"/>
</dbReference>
<comment type="function">
    <text evidence="2 3">Regulatory subunit of casein kinase II/CK2. As part of the kinase complex regulates the basal catalytic activity of the alpha subunit a constitutively active serine/threonine-protein kinase that phosphorylates a large number of substrates containing acidic residues C-terminal to the phosphorylated serine or threonine.</text>
</comment>
<dbReference type="PANTHER" id="PTHR11740:SF0">
    <property type="entry name" value="CASEIN KINASE II SUBUNIT BETA"/>
    <property type="match status" value="1"/>
</dbReference>
<feature type="compositionally biased region" description="Acidic residues" evidence="4">
    <location>
        <begin position="84"/>
        <end position="94"/>
    </location>
</feature>
<keyword evidence="5" id="KW-0418">Kinase</keyword>
<comment type="similarity">
    <text evidence="1 3">Belongs to the casein kinase 2 subunit beta family.</text>
</comment>
<evidence type="ECO:0000313" key="5">
    <source>
        <dbReference type="EMBL" id="ORZ25982.1"/>
    </source>
</evidence>
<dbReference type="GO" id="GO:0006359">
    <property type="term" value="P:regulation of transcription by RNA polymerase III"/>
    <property type="evidence" value="ECO:0007669"/>
    <property type="project" value="TreeGrafter"/>
</dbReference>
<evidence type="ECO:0000256" key="3">
    <source>
        <dbReference type="RuleBase" id="RU361268"/>
    </source>
</evidence>
<reference evidence="5 6" key="1">
    <citation type="submission" date="2016-07" db="EMBL/GenBank/DDBJ databases">
        <title>Pervasive Adenine N6-methylation of Active Genes in Fungi.</title>
        <authorList>
            <consortium name="DOE Joint Genome Institute"/>
            <person name="Mondo S.J."/>
            <person name="Dannebaum R.O."/>
            <person name="Kuo R.C."/>
            <person name="Labutti K."/>
            <person name="Haridas S."/>
            <person name="Kuo A."/>
            <person name="Salamov A."/>
            <person name="Ahrendt S.R."/>
            <person name="Lipzen A."/>
            <person name="Sullivan W."/>
            <person name="Andreopoulos W.B."/>
            <person name="Clum A."/>
            <person name="Lindquist E."/>
            <person name="Daum C."/>
            <person name="Ramamoorthy G.K."/>
            <person name="Gryganskyi A."/>
            <person name="Culley D."/>
            <person name="Magnuson J.K."/>
            <person name="James T.Y."/>
            <person name="O'Malley M.A."/>
            <person name="Stajich J.E."/>
            <person name="Spatafora J.W."/>
            <person name="Visel A."/>
            <person name="Grigoriev I.V."/>
        </authorList>
    </citation>
    <scope>NUCLEOTIDE SEQUENCE [LARGE SCALE GENOMIC DNA]</scope>
    <source>
        <strain evidence="5 6">NRRL 1336</strain>
    </source>
</reference>
<protein>
    <recommendedName>
        <fullName evidence="3">Casein kinase II subunit beta</fullName>
        <shortName evidence="3">CK II beta</shortName>
    </recommendedName>
</protein>
<dbReference type="GO" id="GO:0034456">
    <property type="term" value="C:UTP-C complex"/>
    <property type="evidence" value="ECO:0007669"/>
    <property type="project" value="TreeGrafter"/>
</dbReference>
<dbReference type="GO" id="GO:0016301">
    <property type="term" value="F:kinase activity"/>
    <property type="evidence" value="ECO:0007669"/>
    <property type="project" value="UniProtKB-KW"/>
</dbReference>
<dbReference type="PRINTS" id="PR00472">
    <property type="entry name" value="CASNKINASEII"/>
</dbReference>
<dbReference type="SMART" id="SM01085">
    <property type="entry name" value="CK_II_beta"/>
    <property type="match status" value="1"/>
</dbReference>
<accession>A0A1X2J2C9</accession>
<dbReference type="Gene3D" id="2.20.25.20">
    <property type="match status" value="1"/>
</dbReference>
<dbReference type="OrthoDB" id="2275560at2759"/>
<dbReference type="Pfam" id="PF01214">
    <property type="entry name" value="CK_II_beta"/>
    <property type="match status" value="2"/>
</dbReference>
<sequence length="338" mass="38816">MFVNSSQGNIDYGFDRDSQVSTGSSLQSWVSWFCSLSGHEYYAEVSDDFMDDDFNLTGLSALVPYYNEALDMILDIEYEDDDINDYDDEEEGEGETSSIFGDHIDNSSNNNNNKGIGLGDSGSRDNQQEQDDGFWKEQPLTKRRAHVDPSVVEPYAVMLYGLIHQRFLLTRNGLRLMAERYASGEFGFCPRTYCGKCPVIPTGRYDEPGRENVKLYCPCCMDLYNPPFIYQNVDGAHFGTTYSHLMFQTYSELTPLAQRHIYQPKIFGFRINERSRTGPRMQWLRMRPPEYTENSDTGDADDDLDDDELEDDLEDMNQIYEDDIEEAKDQVVESTTNV</sequence>
<evidence type="ECO:0000256" key="4">
    <source>
        <dbReference type="SAM" id="MobiDB-lite"/>
    </source>
</evidence>
<feature type="region of interest" description="Disordered" evidence="4">
    <location>
        <begin position="84"/>
        <end position="141"/>
    </location>
</feature>
<proteinExistence type="inferred from homology"/>
<keyword evidence="6" id="KW-1185">Reference proteome</keyword>
<dbReference type="STRING" id="90262.A0A1X2J2C9"/>
<evidence type="ECO:0000256" key="1">
    <source>
        <dbReference type="ARBA" id="ARBA00006941"/>
    </source>
</evidence>
<feature type="compositionally biased region" description="Acidic residues" evidence="4">
    <location>
        <begin position="296"/>
        <end position="315"/>
    </location>
</feature>
<evidence type="ECO:0000256" key="2">
    <source>
        <dbReference type="ARBA" id="ARBA00045899"/>
    </source>
</evidence>
<dbReference type="GO" id="GO:0005737">
    <property type="term" value="C:cytoplasm"/>
    <property type="evidence" value="ECO:0007669"/>
    <property type="project" value="TreeGrafter"/>
</dbReference>
<dbReference type="EMBL" id="MCGE01000001">
    <property type="protein sequence ID" value="ORZ25982.1"/>
    <property type="molecule type" value="Genomic_DNA"/>
</dbReference>